<keyword evidence="6 11" id="KW-0999">Mitochondrion inner membrane</keyword>
<comment type="function">
    <text evidence="11">Complex I functions in the transfer of electrons from NADH to the respiratory chain. Accessory subunit of the mitochondrial membrane respiratory chain NADH dehydrogenase (Complex I), that is believed not to be involved in catalysis.</text>
</comment>
<evidence type="ECO:0000256" key="4">
    <source>
        <dbReference type="ARBA" id="ARBA00022660"/>
    </source>
</evidence>
<accession>A0ABP1D057</accession>
<evidence type="ECO:0000313" key="14">
    <source>
        <dbReference type="Proteomes" id="UP001497453"/>
    </source>
</evidence>
<dbReference type="Pfam" id="PF06212">
    <property type="entry name" value="GRIM-19"/>
    <property type="match status" value="1"/>
</dbReference>
<evidence type="ECO:0000256" key="9">
    <source>
        <dbReference type="ARBA" id="ARBA00023128"/>
    </source>
</evidence>
<evidence type="ECO:0000313" key="13">
    <source>
        <dbReference type="EMBL" id="CAL1701281.1"/>
    </source>
</evidence>
<keyword evidence="7 11" id="KW-0249">Electron transport</keyword>
<keyword evidence="5 11" id="KW-0812">Transmembrane</keyword>
<comment type="subcellular location">
    <subcellularLocation>
        <location evidence="1 11">Mitochondrion inner membrane</location>
        <topology evidence="1 11">Single-pass membrane protein</topology>
        <orientation evidence="1 11">Matrix side</orientation>
    </subcellularLocation>
</comment>
<organism evidence="13 14">
    <name type="scientific">Somion occarium</name>
    <dbReference type="NCBI Taxonomy" id="3059160"/>
    <lineage>
        <taxon>Eukaryota</taxon>
        <taxon>Fungi</taxon>
        <taxon>Dikarya</taxon>
        <taxon>Basidiomycota</taxon>
        <taxon>Agaricomycotina</taxon>
        <taxon>Agaricomycetes</taxon>
        <taxon>Polyporales</taxon>
        <taxon>Cerrenaceae</taxon>
        <taxon>Somion</taxon>
    </lineage>
</organism>
<keyword evidence="12" id="KW-0175">Coiled coil</keyword>
<keyword evidence="10 11" id="KW-0472">Membrane</keyword>
<keyword evidence="9 11" id="KW-0496">Mitochondrion</keyword>
<evidence type="ECO:0000256" key="2">
    <source>
        <dbReference type="ARBA" id="ARBA00007312"/>
    </source>
</evidence>
<dbReference type="InterPro" id="IPR009346">
    <property type="entry name" value="GRIM-19"/>
</dbReference>
<evidence type="ECO:0000256" key="3">
    <source>
        <dbReference type="ARBA" id="ARBA00022448"/>
    </source>
</evidence>
<keyword evidence="3 11" id="KW-0813">Transport</keyword>
<evidence type="ECO:0000256" key="7">
    <source>
        <dbReference type="ARBA" id="ARBA00022982"/>
    </source>
</evidence>
<keyword evidence="4 11" id="KW-0679">Respiratory chain</keyword>
<evidence type="ECO:0000256" key="10">
    <source>
        <dbReference type="ARBA" id="ARBA00023136"/>
    </source>
</evidence>
<evidence type="ECO:0000256" key="5">
    <source>
        <dbReference type="ARBA" id="ARBA00022692"/>
    </source>
</evidence>
<feature type="coiled-coil region" evidence="12">
    <location>
        <begin position="140"/>
        <end position="167"/>
    </location>
</feature>
<comment type="similarity">
    <text evidence="2 11">Belongs to the complex I NDUFA13 subunit family.</text>
</comment>
<evidence type="ECO:0000256" key="6">
    <source>
        <dbReference type="ARBA" id="ARBA00022792"/>
    </source>
</evidence>
<dbReference type="Proteomes" id="UP001497453">
    <property type="component" value="Chromosome 2"/>
</dbReference>
<keyword evidence="14" id="KW-1185">Reference proteome</keyword>
<protein>
    <recommendedName>
        <fullName evidence="11">NADH dehydrogenase [ubiquinone] 1 alpha subcomplex subunit 13</fullName>
    </recommendedName>
</protein>
<dbReference type="PANTHER" id="PTHR12966:SF0">
    <property type="entry name" value="NADH DEHYDROGENASE [UBIQUINONE] 1 ALPHA SUBCOMPLEX SUBUNIT 13"/>
    <property type="match status" value="1"/>
</dbReference>
<evidence type="ECO:0000256" key="8">
    <source>
        <dbReference type="ARBA" id="ARBA00022989"/>
    </source>
</evidence>
<feature type="transmembrane region" description="Helical" evidence="11">
    <location>
        <begin position="41"/>
        <end position="63"/>
    </location>
</feature>
<keyword evidence="8 11" id="KW-1133">Transmembrane helix</keyword>
<dbReference type="EMBL" id="OZ037945">
    <property type="protein sequence ID" value="CAL1701281.1"/>
    <property type="molecule type" value="Genomic_DNA"/>
</dbReference>
<proteinExistence type="inferred from homology"/>
<evidence type="ECO:0000256" key="12">
    <source>
        <dbReference type="SAM" id="Coils"/>
    </source>
</evidence>
<dbReference type="PANTHER" id="PTHR12966">
    <property type="entry name" value="NADH DEHYDROGENASE UBIQUINONE 1 ALPHA SUBCOMPLEX SUBUNIT 13"/>
    <property type="match status" value="1"/>
</dbReference>
<evidence type="ECO:0000256" key="11">
    <source>
        <dbReference type="RuleBase" id="RU368034"/>
    </source>
</evidence>
<name>A0ABP1D057_9APHY</name>
<sequence length="191" mass="21943">MPPHSRNRSFSPPMLNQSILPRLPAGLSTRRRVYHPIHPNWFKLITIIPLLPLIVLFANFHFFNDATLRVLVFLDMPPPGGFEPVKYKRNIPLRGPSGVVILGGVTAVCAYGFYRLGKGNLEKRELKREATWSRIHLVPLLLAEGDRDAYRRQKAALEREKEIMKDVPDWEVGKSVYHNDKYRPTDPIVVL</sequence>
<gene>
    <name evidence="13" type="ORF">GFSPODELE1_LOCUS3512</name>
</gene>
<reference evidence="14" key="1">
    <citation type="submission" date="2024-04" db="EMBL/GenBank/DDBJ databases">
        <authorList>
            <person name="Shaw F."/>
            <person name="Minotto A."/>
        </authorList>
    </citation>
    <scope>NUCLEOTIDE SEQUENCE [LARGE SCALE GENOMIC DNA]</scope>
</reference>
<feature type="transmembrane region" description="Helical" evidence="11">
    <location>
        <begin position="95"/>
        <end position="114"/>
    </location>
</feature>
<evidence type="ECO:0000256" key="1">
    <source>
        <dbReference type="ARBA" id="ARBA00004298"/>
    </source>
</evidence>
<comment type="caution">
    <text evidence="11">Lacks conserved residue(s) required for the propagation of feature annotation.</text>
</comment>